<comment type="caution">
    <text evidence="3">The sequence shown here is derived from an EMBL/GenBank/DDBJ whole genome shotgun (WGS) entry which is preliminary data.</text>
</comment>
<evidence type="ECO:0000313" key="3">
    <source>
        <dbReference type="EMBL" id="GIY63819.1"/>
    </source>
</evidence>
<gene>
    <name evidence="3" type="primary">AVEN_256739_1</name>
    <name evidence="3" type="ORF">CDAR_545572</name>
</gene>
<keyword evidence="1" id="KW-1015">Disulfide bond</keyword>
<feature type="domain" description="EGF-like" evidence="2">
    <location>
        <begin position="407"/>
        <end position="442"/>
    </location>
</feature>
<keyword evidence="4" id="KW-1185">Reference proteome</keyword>
<dbReference type="PROSITE" id="PS01186">
    <property type="entry name" value="EGF_2"/>
    <property type="match status" value="1"/>
</dbReference>
<accession>A0AAV4V1D1</accession>
<keyword evidence="1" id="KW-0245">EGF-like domain</keyword>
<comment type="caution">
    <text evidence="1">Lacks conserved residue(s) required for the propagation of feature annotation.</text>
</comment>
<dbReference type="PROSITE" id="PS50026">
    <property type="entry name" value="EGF_3"/>
    <property type="match status" value="1"/>
</dbReference>
<dbReference type="InterPro" id="IPR000742">
    <property type="entry name" value="EGF"/>
</dbReference>
<feature type="disulfide bond" evidence="1">
    <location>
        <begin position="432"/>
        <end position="441"/>
    </location>
</feature>
<dbReference type="SUPFAM" id="SSF57196">
    <property type="entry name" value="EGF/Laminin"/>
    <property type="match status" value="1"/>
</dbReference>
<proteinExistence type="predicted"/>
<evidence type="ECO:0000259" key="2">
    <source>
        <dbReference type="PROSITE" id="PS50026"/>
    </source>
</evidence>
<protein>
    <submittedName>
        <fullName evidence="3">EGF-like domain-containing protein</fullName>
    </submittedName>
</protein>
<dbReference type="SMART" id="SM00181">
    <property type="entry name" value="EGF"/>
    <property type="match status" value="4"/>
</dbReference>
<dbReference type="Pfam" id="PF00008">
    <property type="entry name" value="EGF"/>
    <property type="match status" value="1"/>
</dbReference>
<feature type="disulfide bond" evidence="1">
    <location>
        <begin position="411"/>
        <end position="421"/>
    </location>
</feature>
<sequence length="450" mass="49683">MKRCECVDGYTDAGGICKECDCGEKGTCSIVNGLKRCTCQEGYTDADGICKECDCGEKGTCTFINGLKWCACEKGHTDVDGICKECDCGERGTCSFINGLKKCICENGYAEANGVCKECECGENGTCTFSNGLKRCTCDNGYADAGGVCKTVIAENTLILATWIQWTTKLCLCHFGHVQINGYCYEDYTTSTVTTKQETSSEKTFSPTASATSTFPASTPGSCDCGKYSRSCSFDRFGRKNCDCYFGAIQINDYCHAIGSVSVISTTKMPSTTEFTTPRRETTTVASTSETTSTTKFLTTPRSCECGKYSRSCRFDYFGRQVCECYPGYVQINNYCYEESTTAVSTTEVRSTAEFSTTPKICYCGMNSRSCRLDWFGRKMCDCYSGYEQVDGFCLARTTTERPVTTEREICNDDKCLYGKCQALEHGYECRCYEGYTGSRCEKNDSTRIR</sequence>
<organism evidence="3 4">
    <name type="scientific">Caerostris darwini</name>
    <dbReference type="NCBI Taxonomy" id="1538125"/>
    <lineage>
        <taxon>Eukaryota</taxon>
        <taxon>Metazoa</taxon>
        <taxon>Ecdysozoa</taxon>
        <taxon>Arthropoda</taxon>
        <taxon>Chelicerata</taxon>
        <taxon>Arachnida</taxon>
        <taxon>Araneae</taxon>
        <taxon>Araneomorphae</taxon>
        <taxon>Entelegynae</taxon>
        <taxon>Araneoidea</taxon>
        <taxon>Araneidae</taxon>
        <taxon>Caerostris</taxon>
    </lineage>
</organism>
<dbReference type="EMBL" id="BPLQ01012231">
    <property type="protein sequence ID" value="GIY63819.1"/>
    <property type="molecule type" value="Genomic_DNA"/>
</dbReference>
<dbReference type="Gene3D" id="2.10.25.10">
    <property type="entry name" value="Laminin"/>
    <property type="match status" value="1"/>
</dbReference>
<dbReference type="AlphaFoldDB" id="A0AAV4V1D1"/>
<evidence type="ECO:0000256" key="1">
    <source>
        <dbReference type="PROSITE-ProRule" id="PRU00076"/>
    </source>
</evidence>
<dbReference type="Proteomes" id="UP001054837">
    <property type="component" value="Unassembled WGS sequence"/>
</dbReference>
<reference evidence="3 4" key="1">
    <citation type="submission" date="2021-06" db="EMBL/GenBank/DDBJ databases">
        <title>Caerostris darwini draft genome.</title>
        <authorList>
            <person name="Kono N."/>
            <person name="Arakawa K."/>
        </authorList>
    </citation>
    <scope>NUCLEOTIDE SEQUENCE [LARGE SCALE GENOMIC DNA]</scope>
</reference>
<name>A0AAV4V1D1_9ARAC</name>
<dbReference type="PROSITE" id="PS00022">
    <property type="entry name" value="EGF_1"/>
    <property type="match status" value="1"/>
</dbReference>
<dbReference type="InterPro" id="IPR009030">
    <property type="entry name" value="Growth_fac_rcpt_cys_sf"/>
</dbReference>
<evidence type="ECO:0000313" key="4">
    <source>
        <dbReference type="Proteomes" id="UP001054837"/>
    </source>
</evidence>
<dbReference type="SUPFAM" id="SSF57184">
    <property type="entry name" value="Growth factor receptor domain"/>
    <property type="match status" value="1"/>
</dbReference>